<reference evidence="8 9" key="1">
    <citation type="journal article" date="2021" name="Int. J. Syst. Evol. Microbiol.">
        <title>Halobaculum halophilum sp. nov. and Halobaculum salinum sp. nov., isolated from salt lake and saline soil.</title>
        <authorList>
            <person name="Cui H.L."/>
            <person name="Shi X.W."/>
            <person name="Yin X.M."/>
            <person name="Yang X.Y."/>
            <person name="Hou J."/>
            <person name="Zhu L."/>
        </authorList>
    </citation>
    <scope>NUCLEOTIDE SEQUENCE [LARGE SCALE GENOMIC DNA]</scope>
    <source>
        <strain evidence="8 9">NBRC 109044</strain>
    </source>
</reference>
<keyword evidence="4 7" id="KW-1133">Transmembrane helix</keyword>
<feature type="transmembrane region" description="Helical" evidence="7">
    <location>
        <begin position="142"/>
        <end position="166"/>
    </location>
</feature>
<feature type="compositionally biased region" description="Basic and acidic residues" evidence="6">
    <location>
        <begin position="387"/>
        <end position="401"/>
    </location>
</feature>
<evidence type="ECO:0000313" key="9">
    <source>
        <dbReference type="Proteomes" id="UP000826254"/>
    </source>
</evidence>
<dbReference type="KEGG" id="hmp:K6T50_01625"/>
<keyword evidence="5 7" id="KW-0472">Membrane</keyword>
<dbReference type="PANTHER" id="PTHR33452">
    <property type="entry name" value="OXIDOREDUCTASE CATD-RELATED"/>
    <property type="match status" value="1"/>
</dbReference>
<evidence type="ECO:0000313" key="8">
    <source>
        <dbReference type="EMBL" id="QZP37903.1"/>
    </source>
</evidence>
<evidence type="ECO:0000256" key="6">
    <source>
        <dbReference type="SAM" id="MobiDB-lite"/>
    </source>
</evidence>
<keyword evidence="3 7" id="KW-0812">Transmembrane</keyword>
<sequence>MRPRSRHVVAASAAKVGALAAFVAAASGVAAAHVEYVTDAENGDPIAFLTSALSDPVVVLALGAGGVAVVGTMAGYLRVQPLRADVAAIRRALVDYADLLPWLLRLSIGLPMVGAGFAGYLFTPLVTAADTAVPVRLFGVAVGFALLFGLATRFVAGVALASYLVLLPVHPSLFFAFEYVAGLLAIGIVGGGRPSADHVIARLAANDETVYSRFDPFYRRIAVPAGEALDPYRRYVPTVVRIGMGIVFAYLALAEKLLAPNQALAVVEQYGLSTLLPVPPELWVLGAAVTELFLGVLLVAGLFTRAASTAAFVVFTTTLFGLADDPVLAHISLFGLVSVLLVTGAGPFSADLAVFRSPNERGAPEMGPDAVRAAASEPSEASGTTRSVERSADRNPNDADR</sequence>
<organism evidence="8 9">
    <name type="scientific">Halobaculum magnesiiphilum</name>
    <dbReference type="NCBI Taxonomy" id="1017351"/>
    <lineage>
        <taxon>Archaea</taxon>
        <taxon>Methanobacteriati</taxon>
        <taxon>Methanobacteriota</taxon>
        <taxon>Stenosarchaea group</taxon>
        <taxon>Halobacteria</taxon>
        <taxon>Halobacteriales</taxon>
        <taxon>Haloferacaceae</taxon>
        <taxon>Halobaculum</taxon>
    </lineage>
</organism>
<feature type="transmembrane region" description="Helical" evidence="7">
    <location>
        <begin position="292"/>
        <end position="315"/>
    </location>
</feature>
<dbReference type="EMBL" id="CP081958">
    <property type="protein sequence ID" value="QZP37903.1"/>
    <property type="molecule type" value="Genomic_DNA"/>
</dbReference>
<proteinExistence type="predicted"/>
<dbReference type="RefSeq" id="WP_222607710.1">
    <property type="nucleotide sequence ID" value="NZ_CP081958.1"/>
</dbReference>
<evidence type="ECO:0000256" key="7">
    <source>
        <dbReference type="SAM" id="Phobius"/>
    </source>
</evidence>
<evidence type="ECO:0000256" key="5">
    <source>
        <dbReference type="ARBA" id="ARBA00023136"/>
    </source>
</evidence>
<name>A0A8T8WDR7_9EURY</name>
<feature type="transmembrane region" description="Helical" evidence="7">
    <location>
        <begin position="327"/>
        <end position="348"/>
    </location>
</feature>
<feature type="region of interest" description="Disordered" evidence="6">
    <location>
        <begin position="359"/>
        <end position="401"/>
    </location>
</feature>
<accession>A0A8T8WDR7</accession>
<keyword evidence="9" id="KW-1185">Reference proteome</keyword>
<dbReference type="PANTHER" id="PTHR33452:SF1">
    <property type="entry name" value="INNER MEMBRANE PROTEIN YPHA-RELATED"/>
    <property type="match status" value="1"/>
</dbReference>
<dbReference type="Pfam" id="PF07681">
    <property type="entry name" value="DoxX"/>
    <property type="match status" value="1"/>
</dbReference>
<feature type="transmembrane region" description="Helical" evidence="7">
    <location>
        <begin position="173"/>
        <end position="192"/>
    </location>
</feature>
<comment type="subcellular location">
    <subcellularLocation>
        <location evidence="1">Cell membrane</location>
        <topology evidence="1">Multi-pass membrane protein</topology>
    </subcellularLocation>
</comment>
<protein>
    <submittedName>
        <fullName evidence="8">DoxX family protein</fullName>
    </submittedName>
</protein>
<evidence type="ECO:0000256" key="1">
    <source>
        <dbReference type="ARBA" id="ARBA00004651"/>
    </source>
</evidence>
<dbReference type="Proteomes" id="UP000826254">
    <property type="component" value="Chromosome"/>
</dbReference>
<feature type="transmembrane region" description="Helical" evidence="7">
    <location>
        <begin position="99"/>
        <end position="122"/>
    </location>
</feature>
<dbReference type="InterPro" id="IPR051907">
    <property type="entry name" value="DoxX-like_oxidoreductase"/>
</dbReference>
<dbReference type="GeneID" id="67176801"/>
<evidence type="ECO:0000256" key="2">
    <source>
        <dbReference type="ARBA" id="ARBA00022475"/>
    </source>
</evidence>
<keyword evidence="2" id="KW-1003">Cell membrane</keyword>
<gene>
    <name evidence="8" type="ORF">K6T50_01625</name>
</gene>
<dbReference type="AlphaFoldDB" id="A0A8T8WDR7"/>
<evidence type="ECO:0000256" key="3">
    <source>
        <dbReference type="ARBA" id="ARBA00022692"/>
    </source>
</evidence>
<feature type="transmembrane region" description="Helical" evidence="7">
    <location>
        <begin position="57"/>
        <end position="79"/>
    </location>
</feature>
<evidence type="ECO:0000256" key="4">
    <source>
        <dbReference type="ARBA" id="ARBA00022989"/>
    </source>
</evidence>
<dbReference type="InterPro" id="IPR032808">
    <property type="entry name" value="DoxX"/>
</dbReference>
<dbReference type="GO" id="GO:0005886">
    <property type="term" value="C:plasma membrane"/>
    <property type="evidence" value="ECO:0007669"/>
    <property type="project" value="UniProtKB-SubCell"/>
</dbReference>